<evidence type="ECO:0000313" key="1">
    <source>
        <dbReference type="EMBL" id="MCM4079760.1"/>
    </source>
</evidence>
<dbReference type="RefSeq" id="WP_251799605.1">
    <property type="nucleotide sequence ID" value="NZ_JAMQOL010000024.1"/>
</dbReference>
<accession>A0ABT0Y1M2</accession>
<protein>
    <submittedName>
        <fullName evidence="1">Uncharacterized protein</fullName>
    </submittedName>
</protein>
<proteinExistence type="predicted"/>
<organism evidence="1 2">
    <name type="scientific">Paractinoplanes hotanensis</name>
    <dbReference type="NCBI Taxonomy" id="2906497"/>
    <lineage>
        <taxon>Bacteria</taxon>
        <taxon>Bacillati</taxon>
        <taxon>Actinomycetota</taxon>
        <taxon>Actinomycetes</taxon>
        <taxon>Micromonosporales</taxon>
        <taxon>Micromonosporaceae</taxon>
        <taxon>Paractinoplanes</taxon>
    </lineage>
</organism>
<name>A0ABT0Y1M2_9ACTN</name>
<reference evidence="1 2" key="1">
    <citation type="submission" date="2022-06" db="EMBL/GenBank/DDBJ databases">
        <title>Actinoplanes abujensis sp. nov., isolated from Nigerian arid soil.</title>
        <authorList>
            <person name="Ding P."/>
        </authorList>
    </citation>
    <scope>NUCLEOTIDE SEQUENCE [LARGE SCALE GENOMIC DNA]</scope>
    <source>
        <strain evidence="2">TRM88002</strain>
    </source>
</reference>
<dbReference type="Proteomes" id="UP001523216">
    <property type="component" value="Unassembled WGS sequence"/>
</dbReference>
<evidence type="ECO:0000313" key="2">
    <source>
        <dbReference type="Proteomes" id="UP001523216"/>
    </source>
</evidence>
<gene>
    <name evidence="1" type="ORF">LXN57_19480</name>
</gene>
<keyword evidence="2" id="KW-1185">Reference proteome</keyword>
<dbReference type="EMBL" id="JAMQOL010000024">
    <property type="protein sequence ID" value="MCM4079760.1"/>
    <property type="molecule type" value="Genomic_DNA"/>
</dbReference>
<sequence>MPFRKHFVCGVADVDTSRPGVVKGARIYTEGEIVVDVRTMSDACGKVAARLAAADAAPEVTRSNVLKNGGWTPG</sequence>
<comment type="caution">
    <text evidence="1">The sequence shown here is derived from an EMBL/GenBank/DDBJ whole genome shotgun (WGS) entry which is preliminary data.</text>
</comment>